<keyword evidence="1" id="KW-0805">Transcription regulation</keyword>
<dbReference type="Proteomes" id="UP000606172">
    <property type="component" value="Unassembled WGS sequence"/>
</dbReference>
<dbReference type="RefSeq" id="WP_239130142.1">
    <property type="nucleotide sequence ID" value="NZ_BOOW01000042.1"/>
</dbReference>
<evidence type="ECO:0008006" key="6">
    <source>
        <dbReference type="Google" id="ProtNLM"/>
    </source>
</evidence>
<protein>
    <recommendedName>
        <fullName evidence="6">FCD domain-containing protein</fullName>
    </recommendedName>
</protein>
<dbReference type="SUPFAM" id="SSF48008">
    <property type="entry name" value="GntR ligand-binding domain-like"/>
    <property type="match status" value="1"/>
</dbReference>
<evidence type="ECO:0000256" key="1">
    <source>
        <dbReference type="ARBA" id="ARBA00023015"/>
    </source>
</evidence>
<evidence type="ECO:0000256" key="2">
    <source>
        <dbReference type="ARBA" id="ARBA00023125"/>
    </source>
</evidence>
<reference evidence="4" key="1">
    <citation type="submission" date="2021-01" db="EMBL/GenBank/DDBJ databases">
        <title>Whole genome shotgun sequence of Sinosporangium siamense NBRC 109515.</title>
        <authorList>
            <person name="Komaki H."/>
            <person name="Tamura T."/>
        </authorList>
    </citation>
    <scope>NUCLEOTIDE SEQUENCE</scope>
    <source>
        <strain evidence="4">NBRC 109515</strain>
    </source>
</reference>
<keyword evidence="3" id="KW-0804">Transcription</keyword>
<evidence type="ECO:0000313" key="4">
    <source>
        <dbReference type="EMBL" id="GII96186.1"/>
    </source>
</evidence>
<keyword evidence="2" id="KW-0238">DNA-binding</keyword>
<gene>
    <name evidence="4" type="ORF">Ssi02_64170</name>
</gene>
<keyword evidence="5" id="KW-1185">Reference proteome</keyword>
<dbReference type="Gene3D" id="1.20.120.530">
    <property type="entry name" value="GntR ligand-binding domain-like"/>
    <property type="match status" value="1"/>
</dbReference>
<evidence type="ECO:0000256" key="3">
    <source>
        <dbReference type="ARBA" id="ARBA00023163"/>
    </source>
</evidence>
<name>A0A919RLV1_9ACTN</name>
<dbReference type="InterPro" id="IPR008920">
    <property type="entry name" value="TF_FadR/GntR_C"/>
</dbReference>
<proteinExistence type="predicted"/>
<dbReference type="AlphaFoldDB" id="A0A919RLV1"/>
<dbReference type="GO" id="GO:0003677">
    <property type="term" value="F:DNA binding"/>
    <property type="evidence" value="ECO:0007669"/>
    <property type="project" value="UniProtKB-KW"/>
</dbReference>
<sequence>MSFLLFLLTRINLSTEGYLGCIPREHRELVAALRSREAATALELFAAHRRHAVDVLTGSTDPS</sequence>
<organism evidence="4 5">
    <name type="scientific">Sinosporangium siamense</name>
    <dbReference type="NCBI Taxonomy" id="1367973"/>
    <lineage>
        <taxon>Bacteria</taxon>
        <taxon>Bacillati</taxon>
        <taxon>Actinomycetota</taxon>
        <taxon>Actinomycetes</taxon>
        <taxon>Streptosporangiales</taxon>
        <taxon>Streptosporangiaceae</taxon>
        <taxon>Sinosporangium</taxon>
    </lineage>
</organism>
<comment type="caution">
    <text evidence="4">The sequence shown here is derived from an EMBL/GenBank/DDBJ whole genome shotgun (WGS) entry which is preliminary data.</text>
</comment>
<accession>A0A919RLV1</accession>
<dbReference type="EMBL" id="BOOW01000042">
    <property type="protein sequence ID" value="GII96186.1"/>
    <property type="molecule type" value="Genomic_DNA"/>
</dbReference>
<evidence type="ECO:0000313" key="5">
    <source>
        <dbReference type="Proteomes" id="UP000606172"/>
    </source>
</evidence>